<reference evidence="6 7" key="1">
    <citation type="journal article" date="2017" name="Gigascience">
        <title>Genome sequence of the small brown planthopper, Laodelphax striatellus.</title>
        <authorList>
            <person name="Zhu J."/>
            <person name="Jiang F."/>
            <person name="Wang X."/>
            <person name="Yang P."/>
            <person name="Bao Y."/>
            <person name="Zhao W."/>
            <person name="Wang W."/>
            <person name="Lu H."/>
            <person name="Wang Q."/>
            <person name="Cui N."/>
            <person name="Li J."/>
            <person name="Chen X."/>
            <person name="Luo L."/>
            <person name="Yu J."/>
            <person name="Kang L."/>
            <person name="Cui F."/>
        </authorList>
    </citation>
    <scope>NUCLEOTIDE SEQUENCE [LARGE SCALE GENOMIC DNA]</scope>
    <source>
        <strain evidence="6">Lst14</strain>
    </source>
</reference>
<dbReference type="Pfam" id="PF01266">
    <property type="entry name" value="DAO"/>
    <property type="match status" value="1"/>
</dbReference>
<evidence type="ECO:0008006" key="8">
    <source>
        <dbReference type="Google" id="ProtNLM"/>
    </source>
</evidence>
<feature type="domain" description="FAD dependent oxidoreductase" evidence="2">
    <location>
        <begin position="44"/>
        <end position="404"/>
    </location>
</feature>
<dbReference type="InterPro" id="IPR027266">
    <property type="entry name" value="TrmE/GcvT-like"/>
</dbReference>
<gene>
    <name evidence="6" type="ORF">LSTR_LSTR004492</name>
</gene>
<evidence type="ECO:0000256" key="1">
    <source>
        <dbReference type="ARBA" id="ARBA00008609"/>
    </source>
</evidence>
<dbReference type="PANTHER" id="PTHR13847:SF193">
    <property type="entry name" value="PYRUVATE DEHYDROGENASE PHOSPHATASE REGULATORY SUBUNIT, MITOCHONDRIAL"/>
    <property type="match status" value="1"/>
</dbReference>
<dbReference type="Gene3D" id="3.30.1360.120">
    <property type="entry name" value="Probable tRNA modification gtpase trme, domain 1"/>
    <property type="match status" value="2"/>
</dbReference>
<comment type="caution">
    <text evidence="6">The sequence shown here is derived from an EMBL/GenBank/DDBJ whole genome shotgun (WGS) entry which is preliminary data.</text>
</comment>
<evidence type="ECO:0000313" key="6">
    <source>
        <dbReference type="EMBL" id="RZF44867.1"/>
    </source>
</evidence>
<dbReference type="SUPFAM" id="SSF54373">
    <property type="entry name" value="FAD-linked reductases, C-terminal domain"/>
    <property type="match status" value="1"/>
</dbReference>
<sequence>MGHQRLKVTSILWSNMSRLKQESSPKLKRHFATSGETIPTQAQVVICGAGAVANSVAYHLTENGWRDVILLEKDKLCSGTSHFGSGTLGLFKPIAERNIIMYSIKLYRQLQEKGYAIGFVQCGSLNLAQTKDRMIYLKRRMAYNLPTGLHCELLSKNETRQLHPLLNTDDIEGSVWVPEDAVAKPQEICRALVKLSKEGGARFYENCTVEKVLTENDRVYAIKTNRGVVRCEYFVNCAGMWARELGERCDPRVRVPAYPAQHFYVTTEPLAEVTAAPGTTLPCVRDYDSAIYARQWGGGIMVGGFELDAKPAFASHNIPHTDWKSQLPQDWNHFGPYWDKAMHRIPALRSSVNPVLTNSPDNFTPNGKWILGETPEVGNYFVAVGMNGNSLQGAGGIGKAVADWIVHGPLPTPGQHQLLPFDVQRFLDLHNNRNYLQQRVTEVVGRNYAILYPSQSEYRTARKLRCSPLYSVLESRGAVFGVRMGYERPLYFDSSYKLLYLIYGPITIVINYLLSCCRCLLQSRSDRVVDYLQNLCSNDVNIPVGGIAHTGMQNERGGFENDCILVRQSENSYFMVSPTSQQTRVFEWMRKNLPKDSSIVLKDVTSMYTVINVVGPKAKPLMAELSNSDINLLPFTYKKINVGYASDVMVMAFTHTGEPGFCLYIPSEYALHVYDRLMTVGKDYGARDVGCLTQRYMRIEKFIPFWAEDLTSITTPFEAGAGHRVKLNKEYFIGKFALQRQKERGVEKRLTMFVLDNMNPDTDIWPWGYEPIYRNDQFVGTVTSAGFGFTLDKLVCLGYVHRGGGGAAGGGLGGGTGQIVTTDYIMSRDATYTIDIAGRRCLATPHLFPPQPPNAAIDAPSRRYRPTLVTSLKT</sequence>
<dbReference type="InterPro" id="IPR036188">
    <property type="entry name" value="FAD/NAD-bd_sf"/>
</dbReference>
<evidence type="ECO:0000259" key="2">
    <source>
        <dbReference type="Pfam" id="PF01266"/>
    </source>
</evidence>
<dbReference type="Gene3D" id="3.30.9.10">
    <property type="entry name" value="D-Amino Acid Oxidase, subunit A, domain 2"/>
    <property type="match status" value="1"/>
</dbReference>
<dbReference type="InterPro" id="IPR013977">
    <property type="entry name" value="GcvT_C"/>
</dbReference>
<evidence type="ECO:0000259" key="5">
    <source>
        <dbReference type="Pfam" id="PF16350"/>
    </source>
</evidence>
<dbReference type="Proteomes" id="UP000291343">
    <property type="component" value="Unassembled WGS sequence"/>
</dbReference>
<dbReference type="Gene3D" id="2.40.30.110">
    <property type="entry name" value="Aminomethyltransferase beta-barrel domains"/>
    <property type="match status" value="1"/>
</dbReference>
<evidence type="ECO:0000313" key="7">
    <source>
        <dbReference type="Proteomes" id="UP000291343"/>
    </source>
</evidence>
<feature type="domain" description="FAD dependent oxidoreductase central" evidence="5">
    <location>
        <begin position="418"/>
        <end position="467"/>
    </location>
</feature>
<dbReference type="Pfam" id="PF08669">
    <property type="entry name" value="GCV_T_C"/>
    <property type="match status" value="1"/>
</dbReference>
<dbReference type="SUPFAM" id="SSF51905">
    <property type="entry name" value="FAD/NAD(P)-binding domain"/>
    <property type="match status" value="1"/>
</dbReference>
<dbReference type="SUPFAM" id="SSF103025">
    <property type="entry name" value="Folate-binding domain"/>
    <property type="match status" value="1"/>
</dbReference>
<dbReference type="STRING" id="195883.A0A482XGM9"/>
<proteinExistence type="inferred from homology"/>
<evidence type="ECO:0000259" key="4">
    <source>
        <dbReference type="Pfam" id="PF08669"/>
    </source>
</evidence>
<dbReference type="InterPro" id="IPR032503">
    <property type="entry name" value="FAO_M"/>
</dbReference>
<accession>A0A482XGM9</accession>
<dbReference type="GO" id="GO:0005759">
    <property type="term" value="C:mitochondrial matrix"/>
    <property type="evidence" value="ECO:0007669"/>
    <property type="project" value="TreeGrafter"/>
</dbReference>
<dbReference type="InterPro" id="IPR006076">
    <property type="entry name" value="FAD-dep_OxRdtase"/>
</dbReference>
<dbReference type="SUPFAM" id="SSF101790">
    <property type="entry name" value="Aminomethyltransferase beta-barrel domain"/>
    <property type="match status" value="1"/>
</dbReference>
<name>A0A482XGM9_LAOST</name>
<feature type="domain" description="Aminomethyltransferase C-terminal" evidence="4">
    <location>
        <begin position="748"/>
        <end position="846"/>
    </location>
</feature>
<dbReference type="InterPro" id="IPR006222">
    <property type="entry name" value="GCVT_N"/>
</dbReference>
<dbReference type="InterPro" id="IPR029043">
    <property type="entry name" value="GcvT/YgfZ_C"/>
</dbReference>
<evidence type="ECO:0000259" key="3">
    <source>
        <dbReference type="Pfam" id="PF01571"/>
    </source>
</evidence>
<dbReference type="Gene3D" id="3.30.70.1400">
    <property type="entry name" value="Aminomethyltransferase beta-barrel domains"/>
    <property type="match status" value="1"/>
</dbReference>
<dbReference type="Gene3D" id="3.50.50.60">
    <property type="entry name" value="FAD/NAD(P)-binding domain"/>
    <property type="match status" value="1"/>
</dbReference>
<dbReference type="Pfam" id="PF16350">
    <property type="entry name" value="FAO_M"/>
    <property type="match status" value="1"/>
</dbReference>
<protein>
    <recommendedName>
        <fullName evidence="8">Pyruvate dehydrogenase phosphatase regulatory subunit, mitochondrial</fullName>
    </recommendedName>
</protein>
<dbReference type="SMR" id="A0A482XGM9"/>
<keyword evidence="7" id="KW-1185">Reference proteome</keyword>
<dbReference type="OrthoDB" id="429143at2759"/>
<dbReference type="EMBL" id="QKKF02010263">
    <property type="protein sequence ID" value="RZF44867.1"/>
    <property type="molecule type" value="Genomic_DNA"/>
</dbReference>
<organism evidence="6 7">
    <name type="scientific">Laodelphax striatellus</name>
    <name type="common">Small brown planthopper</name>
    <name type="synonym">Delphax striatella</name>
    <dbReference type="NCBI Taxonomy" id="195883"/>
    <lineage>
        <taxon>Eukaryota</taxon>
        <taxon>Metazoa</taxon>
        <taxon>Ecdysozoa</taxon>
        <taxon>Arthropoda</taxon>
        <taxon>Hexapoda</taxon>
        <taxon>Insecta</taxon>
        <taxon>Pterygota</taxon>
        <taxon>Neoptera</taxon>
        <taxon>Paraneoptera</taxon>
        <taxon>Hemiptera</taxon>
        <taxon>Auchenorrhyncha</taxon>
        <taxon>Fulgoroidea</taxon>
        <taxon>Delphacidae</taxon>
        <taxon>Criomorphinae</taxon>
        <taxon>Laodelphax</taxon>
    </lineage>
</organism>
<dbReference type="InParanoid" id="A0A482XGM9"/>
<feature type="domain" description="GCVT N-terminal" evidence="3">
    <location>
        <begin position="529"/>
        <end position="729"/>
    </location>
</feature>
<dbReference type="PANTHER" id="PTHR13847">
    <property type="entry name" value="SARCOSINE DEHYDROGENASE-RELATED"/>
    <property type="match status" value="1"/>
</dbReference>
<comment type="similarity">
    <text evidence="1">Belongs to the GcvT family.</text>
</comment>
<dbReference type="AlphaFoldDB" id="A0A482XGM9"/>
<dbReference type="Pfam" id="PF01571">
    <property type="entry name" value="GCV_T"/>
    <property type="match status" value="1"/>
</dbReference>